<dbReference type="Pfam" id="PF02602">
    <property type="entry name" value="HEM4"/>
    <property type="match status" value="1"/>
</dbReference>
<dbReference type="GO" id="GO:0006780">
    <property type="term" value="P:uroporphyrinogen III biosynthetic process"/>
    <property type="evidence" value="ECO:0007669"/>
    <property type="project" value="UniProtKB-UniRule"/>
</dbReference>
<evidence type="ECO:0000256" key="8">
    <source>
        <dbReference type="ARBA" id="ARBA00048617"/>
    </source>
</evidence>
<accession>A0A1G6D1Y3</accession>
<comment type="function">
    <text evidence="6 9">Catalyzes cyclization of the linear tetrapyrrole, hydroxymethylbilane, to the macrocyclic uroporphyrinogen III.</text>
</comment>
<evidence type="ECO:0000313" key="12">
    <source>
        <dbReference type="Proteomes" id="UP000199626"/>
    </source>
</evidence>
<evidence type="ECO:0000256" key="5">
    <source>
        <dbReference type="ARBA" id="ARBA00023244"/>
    </source>
</evidence>
<name>A0A1G6D1Y3_9GAMM</name>
<evidence type="ECO:0000256" key="9">
    <source>
        <dbReference type="RuleBase" id="RU366031"/>
    </source>
</evidence>
<feature type="domain" description="Tetrapyrrole biosynthesis uroporphyrinogen III synthase" evidence="10">
    <location>
        <begin position="49"/>
        <end position="246"/>
    </location>
</feature>
<dbReference type="EMBL" id="FMXN01000008">
    <property type="protein sequence ID" value="SDB39176.1"/>
    <property type="molecule type" value="Genomic_DNA"/>
</dbReference>
<dbReference type="InterPro" id="IPR036108">
    <property type="entry name" value="4pyrrol_syn_uPrphyn_synt_sf"/>
</dbReference>
<evidence type="ECO:0000256" key="7">
    <source>
        <dbReference type="ARBA" id="ARBA00040167"/>
    </source>
</evidence>
<protein>
    <recommendedName>
        <fullName evidence="7 9">Uroporphyrinogen-III synthase</fullName>
        <ecNumber evidence="3 9">4.2.1.75</ecNumber>
    </recommendedName>
</protein>
<dbReference type="STRING" id="1159017.SAMN02927930_01484"/>
<dbReference type="GO" id="GO:0006782">
    <property type="term" value="P:protoporphyrinogen IX biosynthetic process"/>
    <property type="evidence" value="ECO:0007669"/>
    <property type="project" value="UniProtKB-UniRule"/>
</dbReference>
<evidence type="ECO:0000259" key="10">
    <source>
        <dbReference type="Pfam" id="PF02602"/>
    </source>
</evidence>
<evidence type="ECO:0000313" key="11">
    <source>
        <dbReference type="EMBL" id="SDB39176.1"/>
    </source>
</evidence>
<keyword evidence="5 9" id="KW-0627">Porphyrin biosynthesis</keyword>
<dbReference type="PANTHER" id="PTHR38042:SF1">
    <property type="entry name" value="UROPORPHYRINOGEN-III SYNTHASE, CHLOROPLASTIC"/>
    <property type="match status" value="1"/>
</dbReference>
<dbReference type="UniPathway" id="UPA00251">
    <property type="reaction ID" value="UER00320"/>
</dbReference>
<organism evidence="11 12">
    <name type="scientific">Pseudidiomarina indica</name>
    <dbReference type="NCBI Taxonomy" id="1159017"/>
    <lineage>
        <taxon>Bacteria</taxon>
        <taxon>Pseudomonadati</taxon>
        <taxon>Pseudomonadota</taxon>
        <taxon>Gammaproteobacteria</taxon>
        <taxon>Alteromonadales</taxon>
        <taxon>Idiomarinaceae</taxon>
        <taxon>Pseudidiomarina</taxon>
    </lineage>
</organism>
<dbReference type="OrthoDB" id="9787650at2"/>
<evidence type="ECO:0000256" key="6">
    <source>
        <dbReference type="ARBA" id="ARBA00037589"/>
    </source>
</evidence>
<dbReference type="InterPro" id="IPR003754">
    <property type="entry name" value="4pyrrol_synth_uPrphyn_synth"/>
</dbReference>
<keyword evidence="12" id="KW-1185">Reference proteome</keyword>
<dbReference type="AlphaFoldDB" id="A0A1G6D1Y3"/>
<dbReference type="CDD" id="cd06578">
    <property type="entry name" value="HemD"/>
    <property type="match status" value="1"/>
</dbReference>
<dbReference type="RefSeq" id="WP_092593257.1">
    <property type="nucleotide sequence ID" value="NZ_FMXN01000008.1"/>
</dbReference>
<comment type="catalytic activity">
    <reaction evidence="8 9">
        <text>hydroxymethylbilane = uroporphyrinogen III + H2O</text>
        <dbReference type="Rhea" id="RHEA:18965"/>
        <dbReference type="ChEBI" id="CHEBI:15377"/>
        <dbReference type="ChEBI" id="CHEBI:57308"/>
        <dbReference type="ChEBI" id="CHEBI:57845"/>
        <dbReference type="EC" id="4.2.1.75"/>
    </reaction>
</comment>
<dbReference type="SUPFAM" id="SSF69618">
    <property type="entry name" value="HemD-like"/>
    <property type="match status" value="1"/>
</dbReference>
<dbReference type="PANTHER" id="PTHR38042">
    <property type="entry name" value="UROPORPHYRINOGEN-III SYNTHASE, CHLOROPLASTIC"/>
    <property type="match status" value="1"/>
</dbReference>
<comment type="pathway">
    <text evidence="1 9">Porphyrin-containing compound metabolism; protoporphyrin-IX biosynthesis; coproporphyrinogen-III from 5-aminolevulinate: step 3/4.</text>
</comment>
<evidence type="ECO:0000256" key="2">
    <source>
        <dbReference type="ARBA" id="ARBA00008133"/>
    </source>
</evidence>
<dbReference type="GO" id="GO:0004852">
    <property type="term" value="F:uroporphyrinogen-III synthase activity"/>
    <property type="evidence" value="ECO:0007669"/>
    <property type="project" value="UniProtKB-UniRule"/>
</dbReference>
<proteinExistence type="inferred from homology"/>
<gene>
    <name evidence="11" type="ORF">SAMN02927930_01484</name>
</gene>
<dbReference type="InterPro" id="IPR039793">
    <property type="entry name" value="UROS/Hem4"/>
</dbReference>
<reference evidence="12" key="1">
    <citation type="submission" date="2016-10" db="EMBL/GenBank/DDBJ databases">
        <authorList>
            <person name="Varghese N."/>
            <person name="Submissions S."/>
        </authorList>
    </citation>
    <scope>NUCLEOTIDE SEQUENCE [LARGE SCALE GENOMIC DNA]</scope>
    <source>
        <strain evidence="12">CGMCC 1.10824</strain>
    </source>
</reference>
<dbReference type="Gene3D" id="3.40.50.10090">
    <property type="match status" value="2"/>
</dbReference>
<comment type="similarity">
    <text evidence="2 9">Belongs to the uroporphyrinogen-III synthase family.</text>
</comment>
<dbReference type="EC" id="4.2.1.75" evidence="3 9"/>
<evidence type="ECO:0000256" key="1">
    <source>
        <dbReference type="ARBA" id="ARBA00004772"/>
    </source>
</evidence>
<keyword evidence="4 9" id="KW-0456">Lyase</keyword>
<sequence length="261" mass="29041">MNHHLLLLRPENQVSDITHLLMQRATAKGVKLTCSSKSMVTIHSYDDPNHSLAGILREQWDAGLMVSVNAANHFAQQARDWAPGMPMPVARWYAVGPTSAAAVANVVGRPVNCPWRQHNSEALLQLPELAKVKGQRWLIVRGKGGRDLAAETLTARGAQVTFLEVYQRKPTVVQPQEYQQWRDQVNGIVVTSAEQLGYFLAAVPNTDLDWLASCYWIVASDRLKQLLPSAMQQKVVVAHSATPFAIADAWQQLVEQHKDLL</sequence>
<evidence type="ECO:0000256" key="4">
    <source>
        <dbReference type="ARBA" id="ARBA00023239"/>
    </source>
</evidence>
<evidence type="ECO:0000256" key="3">
    <source>
        <dbReference type="ARBA" id="ARBA00013109"/>
    </source>
</evidence>
<dbReference type="Proteomes" id="UP000199626">
    <property type="component" value="Unassembled WGS sequence"/>
</dbReference>